<accession>A0ABT3FWK9</accession>
<dbReference type="Pfam" id="PF06439">
    <property type="entry name" value="3keto-disac_hyd"/>
    <property type="match status" value="1"/>
</dbReference>
<evidence type="ECO:0000313" key="3">
    <source>
        <dbReference type="EMBL" id="MCW1887380.1"/>
    </source>
</evidence>
<dbReference type="Gene3D" id="2.60.120.560">
    <property type="entry name" value="Exo-inulinase, domain 1"/>
    <property type="match status" value="1"/>
</dbReference>
<organism evidence="3 4">
    <name type="scientific">Luteolibacter flavescens</name>
    <dbReference type="NCBI Taxonomy" id="1859460"/>
    <lineage>
        <taxon>Bacteria</taxon>
        <taxon>Pseudomonadati</taxon>
        <taxon>Verrucomicrobiota</taxon>
        <taxon>Verrucomicrobiia</taxon>
        <taxon>Verrucomicrobiales</taxon>
        <taxon>Verrucomicrobiaceae</taxon>
        <taxon>Luteolibacter</taxon>
    </lineage>
</organism>
<dbReference type="Proteomes" id="UP001207930">
    <property type="component" value="Unassembled WGS sequence"/>
</dbReference>
<reference evidence="3 4" key="1">
    <citation type="submission" date="2022-10" db="EMBL/GenBank/DDBJ databases">
        <title>Luteolibacter flavescens strain MCCC 1K03193, whole genome shotgun sequencing project.</title>
        <authorList>
            <person name="Zhao G."/>
            <person name="Shen L."/>
        </authorList>
    </citation>
    <scope>NUCLEOTIDE SEQUENCE [LARGE SCALE GENOMIC DNA]</scope>
    <source>
        <strain evidence="3 4">MCCC 1K03193</strain>
    </source>
</reference>
<evidence type="ECO:0000256" key="1">
    <source>
        <dbReference type="SAM" id="SignalP"/>
    </source>
</evidence>
<proteinExistence type="predicted"/>
<evidence type="ECO:0000313" key="4">
    <source>
        <dbReference type="Proteomes" id="UP001207930"/>
    </source>
</evidence>
<sequence length="232" mass="26894">MKLTSLIASALLALPLCQAAEPGFTDLFNGKDLTGWKRVNGSGEYRIEDSQIVGFGENVKSNTFLRTEKTYKDFDFRFEMKFDDLTGNSGMMFRGLQKPGTDGRVYGYQCEHDQDKKRAWTAGLYDEARRAWLAPYRNDDKKKTFTEAESKAQEQARKDFTTQGQKVMKWDDWNEIRIVCKGKHIQIWLNGEERVNYTDDAPEFTPEGFFALQVHSGKSCKVRWRNLRIKEL</sequence>
<feature type="chain" id="PRO_5045525445" evidence="1">
    <location>
        <begin position="20"/>
        <end position="232"/>
    </location>
</feature>
<dbReference type="RefSeq" id="WP_264503336.1">
    <property type="nucleotide sequence ID" value="NZ_JAPDDS010000017.1"/>
</dbReference>
<keyword evidence="4" id="KW-1185">Reference proteome</keyword>
<evidence type="ECO:0000259" key="2">
    <source>
        <dbReference type="Pfam" id="PF06439"/>
    </source>
</evidence>
<feature type="domain" description="3-keto-alpha-glucoside-1,2-lyase/3-keto-2-hydroxy-glucal hydratase" evidence="2">
    <location>
        <begin position="23"/>
        <end position="230"/>
    </location>
</feature>
<name>A0ABT3FWK9_9BACT</name>
<keyword evidence="1" id="KW-0732">Signal</keyword>
<protein>
    <submittedName>
        <fullName evidence="3">DUF1080 domain-containing protein</fullName>
    </submittedName>
</protein>
<dbReference type="EMBL" id="JAPDDS010000017">
    <property type="protein sequence ID" value="MCW1887380.1"/>
    <property type="molecule type" value="Genomic_DNA"/>
</dbReference>
<feature type="signal peptide" evidence="1">
    <location>
        <begin position="1"/>
        <end position="19"/>
    </location>
</feature>
<gene>
    <name evidence="3" type="ORF">OKA04_21765</name>
</gene>
<dbReference type="InterPro" id="IPR010496">
    <property type="entry name" value="AL/BT2_dom"/>
</dbReference>
<comment type="caution">
    <text evidence="3">The sequence shown here is derived from an EMBL/GenBank/DDBJ whole genome shotgun (WGS) entry which is preliminary data.</text>
</comment>